<keyword evidence="6 8" id="KW-0175">Coiled coil</keyword>
<feature type="compositionally biased region" description="Basic and acidic residues" evidence="9">
    <location>
        <begin position="335"/>
        <end position="347"/>
    </location>
</feature>
<evidence type="ECO:0000256" key="8">
    <source>
        <dbReference type="SAM" id="Coils"/>
    </source>
</evidence>
<reference evidence="11" key="3">
    <citation type="submission" date="2025-08" db="UniProtKB">
        <authorList>
            <consortium name="Ensembl"/>
        </authorList>
    </citation>
    <scope>IDENTIFICATION</scope>
    <source>
        <strain evidence="11">HSOK</strain>
    </source>
</reference>
<feature type="compositionally biased region" description="Acidic residues" evidence="9">
    <location>
        <begin position="379"/>
        <end position="397"/>
    </location>
</feature>
<evidence type="ECO:0000313" key="11">
    <source>
        <dbReference type="Ensembl" id="ENSORLP00015007035.1"/>
    </source>
</evidence>
<reference evidence="11 12" key="2">
    <citation type="submission" date="2017-04" db="EMBL/GenBank/DDBJ databases">
        <title>CpG methylation of centromeres and impact of large insertions on vertebrate speciation.</title>
        <authorList>
            <person name="Ichikawa K."/>
            <person name="Yoshimura J."/>
            <person name="Morishita S."/>
        </authorList>
    </citation>
    <scope>NUCLEOTIDE SEQUENCE</scope>
    <source>
        <strain evidence="11 12">HSOK</strain>
    </source>
</reference>
<accession>A0A3P9HGW5</accession>
<evidence type="ECO:0000256" key="2">
    <source>
        <dbReference type="ARBA" id="ARBA00007474"/>
    </source>
</evidence>
<keyword evidence="7 10" id="KW-0472">Membrane</keyword>
<evidence type="ECO:0000256" key="7">
    <source>
        <dbReference type="ARBA" id="ARBA00023136"/>
    </source>
</evidence>
<organism evidence="11 12">
    <name type="scientific">Oryzias latipes</name>
    <name type="common">Japanese rice fish</name>
    <name type="synonym">Japanese killifish</name>
    <dbReference type="NCBI Taxonomy" id="8090"/>
    <lineage>
        <taxon>Eukaryota</taxon>
        <taxon>Metazoa</taxon>
        <taxon>Chordata</taxon>
        <taxon>Craniata</taxon>
        <taxon>Vertebrata</taxon>
        <taxon>Euteleostomi</taxon>
        <taxon>Actinopterygii</taxon>
        <taxon>Neopterygii</taxon>
        <taxon>Teleostei</taxon>
        <taxon>Neoteleostei</taxon>
        <taxon>Acanthomorphata</taxon>
        <taxon>Ovalentaria</taxon>
        <taxon>Atherinomorphae</taxon>
        <taxon>Beloniformes</taxon>
        <taxon>Adrianichthyidae</taxon>
        <taxon>Oryziinae</taxon>
        <taxon>Oryzias</taxon>
    </lineage>
</organism>
<dbReference type="PANTHER" id="PTHR15896">
    <property type="entry name" value="GOLGI PHOSPHOPROTEIN 2/GP73-RELATED"/>
    <property type="match status" value="1"/>
</dbReference>
<evidence type="ECO:0000256" key="10">
    <source>
        <dbReference type="SAM" id="Phobius"/>
    </source>
</evidence>
<dbReference type="Ensembl" id="ENSORLT00015003211.1">
    <property type="protein sequence ID" value="ENSORLP00015007035.1"/>
    <property type="gene ID" value="ENSORLG00015007857.1"/>
</dbReference>
<keyword evidence="3 10" id="KW-0812">Transmembrane</keyword>
<name>A0A3P9HGW5_ORYLA</name>
<dbReference type="GO" id="GO:0016020">
    <property type="term" value="C:membrane"/>
    <property type="evidence" value="ECO:0007669"/>
    <property type="project" value="UniProtKB-SubCell"/>
</dbReference>
<comment type="subcellular location">
    <subcellularLocation>
        <location evidence="1">Membrane</location>
        <topology evidence="1">Single-pass type II membrane protein</topology>
    </subcellularLocation>
</comment>
<feature type="region of interest" description="Disordered" evidence="9">
    <location>
        <begin position="284"/>
        <end position="303"/>
    </location>
</feature>
<sequence length="408" mass="45646">MAMGGLGNGRRGGRSPPLMIAALIACILVLGFNYWVSSSRNLELQNKVYELEGHVRRGAAERGAAEIKQNQFQGEIQRQKDQIVQIENFYKKKLEGVQTTCSQEQATMQQNVSFSTRTIEDLRVQLNQLNDDLGKDQKELQNCKDNVETLDKKLTFDMAHCQSQVLSQKELCDDRVAKATLEVQKRMEKLISPEAGISPENKVKEEMQENSTVVLVPEAESHTSIISQPKLNATLELQTNDIITDRGSDASLSRQQDKNVLTAPLQSVPPAAGLNEVELSKNEDLTKDKAEADEAKPVKNSLSDNNKIEVMNIHDEEAQIEEVDPGLENMLISQEKAEDRPVGQRPEEPDEYDAEEQEVDGVDMEKENQSMLTENIDKDMDEDPADYNGDDENEGEFEADKQAALAQI</sequence>
<dbReference type="InterPro" id="IPR026139">
    <property type="entry name" value="GOLM1/CASC4"/>
</dbReference>
<evidence type="ECO:0000256" key="1">
    <source>
        <dbReference type="ARBA" id="ARBA00004606"/>
    </source>
</evidence>
<evidence type="ECO:0000313" key="12">
    <source>
        <dbReference type="Proteomes" id="UP000265200"/>
    </source>
</evidence>
<comment type="similarity">
    <text evidence="2">Belongs to the GOLM family.</text>
</comment>
<protein>
    <submittedName>
        <fullName evidence="11">Golgi membrane protein 1</fullName>
    </submittedName>
</protein>
<feature type="coiled-coil region" evidence="8">
    <location>
        <begin position="112"/>
        <end position="153"/>
    </location>
</feature>
<dbReference type="AlphaFoldDB" id="A0A3P9HGW5"/>
<feature type="region of interest" description="Disordered" evidence="9">
    <location>
        <begin position="246"/>
        <end position="279"/>
    </location>
</feature>
<dbReference type="PANTHER" id="PTHR15896:SF8">
    <property type="entry name" value="GOLGI MEMBRANE PROTEIN 1"/>
    <property type="match status" value="1"/>
</dbReference>
<reference evidence="11" key="4">
    <citation type="submission" date="2025-09" db="UniProtKB">
        <authorList>
            <consortium name="Ensembl"/>
        </authorList>
    </citation>
    <scope>IDENTIFICATION</scope>
    <source>
        <strain evidence="11">HSOK</strain>
    </source>
</reference>
<proteinExistence type="inferred from homology"/>
<evidence type="ECO:0000256" key="3">
    <source>
        <dbReference type="ARBA" id="ARBA00022692"/>
    </source>
</evidence>
<feature type="compositionally biased region" description="Basic and acidic residues" evidence="9">
    <location>
        <begin position="284"/>
        <end position="297"/>
    </location>
</feature>
<feature type="region of interest" description="Disordered" evidence="9">
    <location>
        <begin position="333"/>
        <end position="408"/>
    </location>
</feature>
<dbReference type="Proteomes" id="UP000265200">
    <property type="component" value="Chromosome 9"/>
</dbReference>
<reference key="1">
    <citation type="journal article" date="2007" name="Nature">
        <title>The medaka draft genome and insights into vertebrate genome evolution.</title>
        <authorList>
            <person name="Kasahara M."/>
            <person name="Naruse K."/>
            <person name="Sasaki S."/>
            <person name="Nakatani Y."/>
            <person name="Qu W."/>
            <person name="Ahsan B."/>
            <person name="Yamada T."/>
            <person name="Nagayasu Y."/>
            <person name="Doi K."/>
            <person name="Kasai Y."/>
            <person name="Jindo T."/>
            <person name="Kobayashi D."/>
            <person name="Shimada A."/>
            <person name="Toyoda A."/>
            <person name="Kuroki Y."/>
            <person name="Fujiyama A."/>
            <person name="Sasaki T."/>
            <person name="Shimizu A."/>
            <person name="Asakawa S."/>
            <person name="Shimizu N."/>
            <person name="Hashimoto S."/>
            <person name="Yang J."/>
            <person name="Lee Y."/>
            <person name="Matsushima K."/>
            <person name="Sugano S."/>
            <person name="Sakaizumi M."/>
            <person name="Narita T."/>
            <person name="Ohishi K."/>
            <person name="Haga S."/>
            <person name="Ohta F."/>
            <person name="Nomoto H."/>
            <person name="Nogata K."/>
            <person name="Morishita T."/>
            <person name="Endo T."/>
            <person name="Shin-I T."/>
            <person name="Takeda H."/>
            <person name="Morishita S."/>
            <person name="Kohara Y."/>
        </authorList>
    </citation>
    <scope>NUCLEOTIDE SEQUENCE [LARGE SCALE GENOMIC DNA]</scope>
    <source>
        <strain>Hd-rR</strain>
    </source>
</reference>
<evidence type="ECO:0000256" key="6">
    <source>
        <dbReference type="ARBA" id="ARBA00023054"/>
    </source>
</evidence>
<evidence type="ECO:0000256" key="4">
    <source>
        <dbReference type="ARBA" id="ARBA00022968"/>
    </source>
</evidence>
<feature type="compositionally biased region" description="Acidic residues" evidence="9">
    <location>
        <begin position="348"/>
        <end position="362"/>
    </location>
</feature>
<evidence type="ECO:0000256" key="9">
    <source>
        <dbReference type="SAM" id="MobiDB-lite"/>
    </source>
</evidence>
<evidence type="ECO:0000256" key="5">
    <source>
        <dbReference type="ARBA" id="ARBA00022989"/>
    </source>
</evidence>
<keyword evidence="4" id="KW-0735">Signal-anchor</keyword>
<feature type="transmembrane region" description="Helical" evidence="10">
    <location>
        <begin position="18"/>
        <end position="36"/>
    </location>
</feature>
<dbReference type="PRINTS" id="PR02084">
    <property type="entry name" value="GOLM1CASC4"/>
</dbReference>
<keyword evidence="5 10" id="KW-1133">Transmembrane helix</keyword>